<organism evidence="2 3">
    <name type="scientific">Vicia faba</name>
    <name type="common">Broad bean</name>
    <name type="synonym">Faba vulgaris</name>
    <dbReference type="NCBI Taxonomy" id="3906"/>
    <lineage>
        <taxon>Eukaryota</taxon>
        <taxon>Viridiplantae</taxon>
        <taxon>Streptophyta</taxon>
        <taxon>Embryophyta</taxon>
        <taxon>Tracheophyta</taxon>
        <taxon>Spermatophyta</taxon>
        <taxon>Magnoliopsida</taxon>
        <taxon>eudicotyledons</taxon>
        <taxon>Gunneridae</taxon>
        <taxon>Pentapetalae</taxon>
        <taxon>rosids</taxon>
        <taxon>fabids</taxon>
        <taxon>Fabales</taxon>
        <taxon>Fabaceae</taxon>
        <taxon>Papilionoideae</taxon>
        <taxon>50 kb inversion clade</taxon>
        <taxon>NPAAA clade</taxon>
        <taxon>Hologalegina</taxon>
        <taxon>IRL clade</taxon>
        <taxon>Fabeae</taxon>
        <taxon>Vicia</taxon>
    </lineage>
</organism>
<dbReference type="AlphaFoldDB" id="A0AAV1B9R3"/>
<evidence type="ECO:0000313" key="2">
    <source>
        <dbReference type="EMBL" id="CAI8619013.1"/>
    </source>
</evidence>
<feature type="region of interest" description="Disordered" evidence="1">
    <location>
        <begin position="19"/>
        <end position="45"/>
    </location>
</feature>
<accession>A0AAV1B9R3</accession>
<evidence type="ECO:0000313" key="3">
    <source>
        <dbReference type="Proteomes" id="UP001157006"/>
    </source>
</evidence>
<dbReference type="EMBL" id="OX451741">
    <property type="protein sequence ID" value="CAI8619013.1"/>
    <property type="molecule type" value="Genomic_DNA"/>
</dbReference>
<feature type="compositionally biased region" description="Basic residues" evidence="1">
    <location>
        <begin position="29"/>
        <end position="39"/>
    </location>
</feature>
<keyword evidence="3" id="KW-1185">Reference proteome</keyword>
<evidence type="ECO:0000256" key="1">
    <source>
        <dbReference type="SAM" id="MobiDB-lite"/>
    </source>
</evidence>
<name>A0AAV1B9R3_VICFA</name>
<gene>
    <name evidence="2" type="ORF">VFH_VI150800</name>
</gene>
<proteinExistence type="predicted"/>
<feature type="compositionally biased region" description="Basic and acidic residues" evidence="1">
    <location>
        <begin position="19"/>
        <end position="28"/>
    </location>
</feature>
<protein>
    <submittedName>
        <fullName evidence="2">Uncharacterized protein</fullName>
    </submittedName>
</protein>
<dbReference type="Proteomes" id="UP001157006">
    <property type="component" value="Chromosome 6"/>
</dbReference>
<sequence>MLEIEAMAGAVDISNVSKGKNESLLESKTKRRKWTRRQSTRNAYPKNKLEKEVECGKRNLVDVMILDGTVEAYGKGEKKLKGQEEVGSTLIKVSEVVLESQHRLQQ</sequence>
<reference evidence="2 3" key="1">
    <citation type="submission" date="2023-01" db="EMBL/GenBank/DDBJ databases">
        <authorList>
            <person name="Kreplak J."/>
        </authorList>
    </citation>
    <scope>NUCLEOTIDE SEQUENCE [LARGE SCALE GENOMIC DNA]</scope>
</reference>